<feature type="compositionally biased region" description="Polar residues" evidence="4">
    <location>
        <begin position="40"/>
        <end position="54"/>
    </location>
</feature>
<evidence type="ECO:0000256" key="1">
    <source>
        <dbReference type="ARBA" id="ARBA00007626"/>
    </source>
</evidence>
<dbReference type="Gene3D" id="1.25.40.10">
    <property type="entry name" value="Tetratricopeptide repeat domain"/>
    <property type="match status" value="3"/>
</dbReference>
<dbReference type="InterPro" id="IPR002885">
    <property type="entry name" value="PPR_rpt"/>
</dbReference>
<keyword evidence="2" id="KW-0677">Repeat</keyword>
<dbReference type="InterPro" id="IPR011990">
    <property type="entry name" value="TPR-like_helical_dom_sf"/>
</dbReference>
<evidence type="ECO:0000256" key="2">
    <source>
        <dbReference type="ARBA" id="ARBA00022737"/>
    </source>
</evidence>
<protein>
    <recommendedName>
        <fullName evidence="7">Pentatricopeptide repeat-containing protein</fullName>
    </recommendedName>
</protein>
<proteinExistence type="inferred from homology"/>
<reference evidence="5 6" key="1">
    <citation type="submission" date="2021-09" db="EMBL/GenBank/DDBJ databases">
        <title>Genomic insights and catalytic innovation underlie evolution of tropane alkaloids biosynthesis.</title>
        <authorList>
            <person name="Wang Y.-J."/>
            <person name="Tian T."/>
            <person name="Huang J.-P."/>
            <person name="Huang S.-X."/>
        </authorList>
    </citation>
    <scope>NUCLEOTIDE SEQUENCE [LARGE SCALE GENOMIC DNA]</scope>
    <source>
        <strain evidence="5">KIB-2018</strain>
        <tissue evidence="5">Leaf</tissue>
    </source>
</reference>
<sequence length="395" mass="45054">MQTKTAEAKMITPYIAVNVAKFIRSTSRPHFPPHRKKKNGNGNTSASPQNLSHNLNHKDWLSPNQVLEIFQSIQDPCSVIFLWNQYTARKDYKPNEAIYTIVINKLGQAKNFDAIDNIMGRIKHERRCRPLSDHFFYNVIKIYGNVGSRIKRAIDTLIDMPKAYRCWPSVKTFNLVLNMLVSAKLFDVVDEVYVRATMLGVEIDACCLNILIKGLCENGELEAALHVLEEFPKQRCRPNERTLSTLMHGFCKGGKVKEAFGLLERMEREGIYADTVTFNVLIMGLRKQGRVEEGMQLLETMKSKGCEPNEGSYQQVLHGLLDVGRFLDAKEFMSGMVKEGFNPSFASYKKLIDGLCNENKIRDVDWALKLMVKQGFIPKMGTWNHVLECVFYGKA</sequence>
<evidence type="ECO:0008006" key="7">
    <source>
        <dbReference type="Google" id="ProtNLM"/>
    </source>
</evidence>
<accession>A0AAV8UHY1</accession>
<name>A0AAV8UHY1_9ROSI</name>
<gene>
    <name evidence="5" type="ORF">K2173_025494</name>
</gene>
<feature type="repeat" description="PPR" evidence="3">
    <location>
        <begin position="309"/>
        <end position="343"/>
    </location>
</feature>
<keyword evidence="6" id="KW-1185">Reference proteome</keyword>
<evidence type="ECO:0000313" key="5">
    <source>
        <dbReference type="EMBL" id="KAJ8900683.1"/>
    </source>
</evidence>
<feature type="repeat" description="PPR" evidence="3">
    <location>
        <begin position="239"/>
        <end position="273"/>
    </location>
</feature>
<feature type="repeat" description="PPR" evidence="3">
    <location>
        <begin position="274"/>
        <end position="308"/>
    </location>
</feature>
<comment type="caution">
    <text evidence="5">The sequence shown here is derived from an EMBL/GenBank/DDBJ whole genome shotgun (WGS) entry which is preliminary data.</text>
</comment>
<evidence type="ECO:0000256" key="3">
    <source>
        <dbReference type="PROSITE-ProRule" id="PRU00708"/>
    </source>
</evidence>
<comment type="similarity">
    <text evidence="1">Belongs to the PPR family. P subfamily.</text>
</comment>
<dbReference type="Proteomes" id="UP001159364">
    <property type="component" value="Linkage Group LG08"/>
</dbReference>
<feature type="repeat" description="PPR" evidence="3">
    <location>
        <begin position="344"/>
        <end position="378"/>
    </location>
</feature>
<feature type="region of interest" description="Disordered" evidence="4">
    <location>
        <begin position="27"/>
        <end position="54"/>
    </location>
</feature>
<evidence type="ECO:0000313" key="6">
    <source>
        <dbReference type="Proteomes" id="UP001159364"/>
    </source>
</evidence>
<dbReference type="AlphaFoldDB" id="A0AAV8UHY1"/>
<dbReference type="PROSITE" id="PS51375">
    <property type="entry name" value="PPR"/>
    <property type="match status" value="5"/>
</dbReference>
<dbReference type="PANTHER" id="PTHR47941">
    <property type="entry name" value="PENTATRICOPEPTIDE REPEAT-CONTAINING PROTEIN 3, MITOCHONDRIAL"/>
    <property type="match status" value="1"/>
</dbReference>
<organism evidence="5 6">
    <name type="scientific">Erythroxylum novogranatense</name>
    <dbReference type="NCBI Taxonomy" id="1862640"/>
    <lineage>
        <taxon>Eukaryota</taxon>
        <taxon>Viridiplantae</taxon>
        <taxon>Streptophyta</taxon>
        <taxon>Embryophyta</taxon>
        <taxon>Tracheophyta</taxon>
        <taxon>Spermatophyta</taxon>
        <taxon>Magnoliopsida</taxon>
        <taxon>eudicotyledons</taxon>
        <taxon>Gunneridae</taxon>
        <taxon>Pentapetalae</taxon>
        <taxon>rosids</taxon>
        <taxon>fabids</taxon>
        <taxon>Malpighiales</taxon>
        <taxon>Erythroxylaceae</taxon>
        <taxon>Erythroxylum</taxon>
    </lineage>
</organism>
<evidence type="ECO:0000256" key="4">
    <source>
        <dbReference type="SAM" id="MobiDB-lite"/>
    </source>
</evidence>
<dbReference type="Pfam" id="PF13041">
    <property type="entry name" value="PPR_2"/>
    <property type="match status" value="2"/>
</dbReference>
<dbReference type="NCBIfam" id="TIGR00756">
    <property type="entry name" value="PPR"/>
    <property type="match status" value="4"/>
</dbReference>
<dbReference type="Pfam" id="PF01535">
    <property type="entry name" value="PPR"/>
    <property type="match status" value="1"/>
</dbReference>
<feature type="repeat" description="PPR" evidence="3">
    <location>
        <begin position="204"/>
        <end position="238"/>
    </location>
</feature>
<dbReference type="EMBL" id="JAIWQS010000008">
    <property type="protein sequence ID" value="KAJ8900683.1"/>
    <property type="molecule type" value="Genomic_DNA"/>
</dbReference>